<feature type="domain" description="SAC3/GANP/THP3 conserved" evidence="2">
    <location>
        <begin position="181"/>
        <end position="431"/>
    </location>
</feature>
<protein>
    <recommendedName>
        <fullName evidence="2">SAC3/GANP/THP3 conserved domain-containing protein</fullName>
    </recommendedName>
</protein>
<accession>A0A2H3D2P7</accession>
<keyword evidence="4" id="KW-1185">Reference proteome</keyword>
<dbReference type="STRING" id="47427.A0A2H3D2P7"/>
<dbReference type="Proteomes" id="UP000217790">
    <property type="component" value="Unassembled WGS sequence"/>
</dbReference>
<feature type="compositionally biased region" description="Low complexity" evidence="1">
    <location>
        <begin position="751"/>
        <end position="764"/>
    </location>
</feature>
<sequence>MEVESNRGATRLRGTALGRRGGHNKTWVAGGGSTQSSRASTPDSQRWTRGGGFRGGRGTRGARGGPKKYPNATYRATPVGGGGEEQHNEGSEAEAEEQPEAEEEDKWDFNGFADPYDTDDIPGLEYMTLKTDAERQAYWDMLKIERERELARNIRDGLVDAPGVAKPLSEAIDIVGTCQQMCPLVHSVRRDRQNLVSKLEMVPGTNNVDLRRAVKHYERGSGDRALPNEIRPGPVLEKTLDYLFLELMPNLGFLATQNFIADRSRAVRNDFTLQRLVDACSIRCHDRCARFHILSLHLGRDIKTLDLQTEALLLSNTLTSLKEAYEDLIDKYRSPTELEFRVYHRLFLIREKRADQIVVTPDVASNQIFILASQFREEVRRASSPIGRTSKLIADKKCMEIFGQLAQAVRENGNRIFTYLMACLFEYLFGKDTIEGIEELREGLTDQDIIYGNYEGSGEREQTPSAEAVEEAGVEDGTYDENELEDESEEVTDDAPATIAAPFPLLQSSPFGSASPATQPPGMKSAFANIKSAPSAFGIFGSQPALPTSESTPATLLTPPSASSTPALPTSSSLPTTNGFSSQTSLQFPPSGSPSPFGQPARPPEGLGLTPPVSSPFGGFSSSASVPNGFSGTSGSRHQPHSFPTSSSAPFGSIQPSIFSNFPKPLQVSPSGSLNPMAPSFTPQSSQAVNSASSPVNGFSSTPSFSSPAPSPFISKPYTPPINTQTSFTSNSFTPPPPPKPSTPPPIVTDSFPPSASEPSMASPTVPPPLPRKQPISLPSTPTTALPSANPLRDFFKGSLKTSIPPASGELSPLIINSPTTSRPSSIRNFPYDETPKATNRANPFEAVSPLKSKGKNKASSEDLDKQRKEDMLERAISFDARGLLVREHFGRWKERSAEQVAWRKACRSSDAYKEKIRSQAREAQASPSSERKRRLLPVNGSHGSVARKRVRRRVNSEYHRPHTDEELARRFKENHEEHQRRWAQGSFLQLIRDHVKLQQSPSEWQIWLSLNPDSDPTAIWLERKFDAPASGRWMGESVFSIPLKPSGVQSALASPGVIIFECTPLEGITDDLERKYRLLDDCSRLRDIIKSLPDNRHYVPSLLAIWWAEEENAQPASEFADMVQKLAAEGTIGSFEILSITSDTKDLDFKFAECIGALNFDLEGRLAKGLTVKGVLRLFESILDPFMQEWLDNCSSRGSFNWVLYGRFLKVLIDLMRLVVRDSAKLLRIDVEDKIPSFEPQNFVDSETAFDNALSWLAGINIDIAAGPISLDLQTQCDLGRGFPSLTFLDHIRSLVHRLVDAYAPKTQVFILKADIEPATAQFRAAVERYQAQLTQAMTMSVRRSPKRRSVSTETSESGSKRRRLSMSGSSSSIRSERSPTPSPAPMVNGRTSPSPASSISVSQSEPSLVTVAMLRSLTRNMKEKYGMEN</sequence>
<feature type="compositionally biased region" description="Gly residues" evidence="1">
    <location>
        <begin position="49"/>
        <end position="64"/>
    </location>
</feature>
<dbReference type="GO" id="GO:0006406">
    <property type="term" value="P:mRNA export from nucleus"/>
    <property type="evidence" value="ECO:0007669"/>
    <property type="project" value="TreeGrafter"/>
</dbReference>
<feature type="compositionally biased region" description="Polar residues" evidence="1">
    <location>
        <begin position="815"/>
        <end position="828"/>
    </location>
</feature>
<feature type="compositionally biased region" description="Polar residues" evidence="1">
    <location>
        <begin position="681"/>
        <end position="698"/>
    </location>
</feature>
<feature type="compositionally biased region" description="Pro residues" evidence="1">
    <location>
        <begin position="734"/>
        <end position="747"/>
    </location>
</feature>
<dbReference type="OrthoDB" id="264795at2759"/>
<feature type="compositionally biased region" description="Polar residues" evidence="1">
    <location>
        <begin position="34"/>
        <end position="47"/>
    </location>
</feature>
<dbReference type="PANTHER" id="PTHR12436:SF3">
    <property type="entry name" value="GERMINAL-CENTER ASSOCIATED NUCLEAR PROTEIN"/>
    <property type="match status" value="1"/>
</dbReference>
<feature type="compositionally biased region" description="Acidic residues" evidence="1">
    <location>
        <begin position="468"/>
        <end position="493"/>
    </location>
</feature>
<dbReference type="OMA" id="RDQKERH"/>
<dbReference type="Gene3D" id="1.25.40.990">
    <property type="match status" value="1"/>
</dbReference>
<evidence type="ECO:0000313" key="4">
    <source>
        <dbReference type="Proteomes" id="UP000217790"/>
    </source>
</evidence>
<feature type="compositionally biased region" description="Low complexity" evidence="1">
    <location>
        <begin position="611"/>
        <end position="627"/>
    </location>
</feature>
<evidence type="ECO:0000259" key="2">
    <source>
        <dbReference type="Pfam" id="PF03399"/>
    </source>
</evidence>
<feature type="region of interest" description="Disordered" evidence="1">
    <location>
        <begin position="1340"/>
        <end position="1410"/>
    </location>
</feature>
<dbReference type="GO" id="GO:0070390">
    <property type="term" value="C:transcription export complex 2"/>
    <property type="evidence" value="ECO:0007669"/>
    <property type="project" value="TreeGrafter"/>
</dbReference>
<feature type="compositionally biased region" description="Low complexity" evidence="1">
    <location>
        <begin position="7"/>
        <end position="18"/>
    </location>
</feature>
<gene>
    <name evidence="3" type="ORF">ARMGADRAFT_997515</name>
</gene>
<feature type="compositionally biased region" description="Basic and acidic residues" evidence="1">
    <location>
        <begin position="859"/>
        <end position="869"/>
    </location>
</feature>
<feature type="compositionally biased region" description="Polar residues" evidence="1">
    <location>
        <begin position="628"/>
        <end position="660"/>
    </location>
</feature>
<name>A0A2H3D2P7_ARMGA</name>
<dbReference type="GO" id="GO:0005737">
    <property type="term" value="C:cytoplasm"/>
    <property type="evidence" value="ECO:0007669"/>
    <property type="project" value="TreeGrafter"/>
</dbReference>
<feature type="compositionally biased region" description="Polar residues" evidence="1">
    <location>
        <begin position="777"/>
        <end position="787"/>
    </location>
</feature>
<reference evidence="4" key="1">
    <citation type="journal article" date="2017" name="Nat. Ecol. Evol.">
        <title>Genome expansion and lineage-specific genetic innovations in the forest pathogenic fungi Armillaria.</title>
        <authorList>
            <person name="Sipos G."/>
            <person name="Prasanna A.N."/>
            <person name="Walter M.C."/>
            <person name="O'Connor E."/>
            <person name="Balint B."/>
            <person name="Krizsan K."/>
            <person name="Kiss B."/>
            <person name="Hess J."/>
            <person name="Varga T."/>
            <person name="Slot J."/>
            <person name="Riley R."/>
            <person name="Boka B."/>
            <person name="Rigling D."/>
            <person name="Barry K."/>
            <person name="Lee J."/>
            <person name="Mihaltcheva S."/>
            <person name="LaButti K."/>
            <person name="Lipzen A."/>
            <person name="Waldron R."/>
            <person name="Moloney N.M."/>
            <person name="Sperisen C."/>
            <person name="Kredics L."/>
            <person name="Vagvoelgyi C."/>
            <person name="Patrignani A."/>
            <person name="Fitzpatrick D."/>
            <person name="Nagy I."/>
            <person name="Doyle S."/>
            <person name="Anderson J.B."/>
            <person name="Grigoriev I.V."/>
            <person name="Gueldener U."/>
            <person name="Muensterkoetter M."/>
            <person name="Nagy L.G."/>
        </authorList>
    </citation>
    <scope>NUCLEOTIDE SEQUENCE [LARGE SCALE GENOMIC DNA]</scope>
    <source>
        <strain evidence="4">Ar21-2</strain>
    </source>
</reference>
<dbReference type="InterPro" id="IPR045107">
    <property type="entry name" value="SAC3/GANP/THP3"/>
</dbReference>
<feature type="compositionally biased region" description="Low complexity" evidence="1">
    <location>
        <begin position="546"/>
        <end position="577"/>
    </location>
</feature>
<evidence type="ECO:0000256" key="1">
    <source>
        <dbReference type="SAM" id="MobiDB-lite"/>
    </source>
</evidence>
<feature type="compositionally biased region" description="Acidic residues" evidence="1">
    <location>
        <begin position="91"/>
        <end position="106"/>
    </location>
</feature>
<evidence type="ECO:0000313" key="3">
    <source>
        <dbReference type="EMBL" id="PBK88024.1"/>
    </source>
</evidence>
<dbReference type="EMBL" id="KZ293675">
    <property type="protein sequence ID" value="PBK88024.1"/>
    <property type="molecule type" value="Genomic_DNA"/>
</dbReference>
<feature type="region of interest" description="Disordered" evidence="1">
    <location>
        <begin position="454"/>
        <end position="493"/>
    </location>
</feature>
<dbReference type="InterPro" id="IPR005062">
    <property type="entry name" value="SAC3/GANP/THP3_conserved"/>
</dbReference>
<feature type="compositionally biased region" description="Low complexity" evidence="1">
    <location>
        <begin position="587"/>
        <end position="600"/>
    </location>
</feature>
<organism evidence="3 4">
    <name type="scientific">Armillaria gallica</name>
    <name type="common">Bulbous honey fungus</name>
    <name type="synonym">Armillaria bulbosa</name>
    <dbReference type="NCBI Taxonomy" id="47427"/>
    <lineage>
        <taxon>Eukaryota</taxon>
        <taxon>Fungi</taxon>
        <taxon>Dikarya</taxon>
        <taxon>Basidiomycota</taxon>
        <taxon>Agaricomycotina</taxon>
        <taxon>Agaricomycetes</taxon>
        <taxon>Agaricomycetidae</taxon>
        <taxon>Agaricales</taxon>
        <taxon>Marasmiineae</taxon>
        <taxon>Physalacriaceae</taxon>
        <taxon>Armillaria</taxon>
    </lineage>
</organism>
<dbReference type="PANTHER" id="PTHR12436">
    <property type="entry name" value="80 KDA MCM3-ASSOCIATED PROTEIN"/>
    <property type="match status" value="1"/>
</dbReference>
<feature type="region of interest" description="Disordered" evidence="1">
    <location>
        <begin position="1"/>
        <end position="112"/>
    </location>
</feature>
<feature type="region of interest" description="Disordered" evidence="1">
    <location>
        <begin position="541"/>
        <end position="869"/>
    </location>
</feature>
<feature type="compositionally biased region" description="Low complexity" evidence="1">
    <location>
        <begin position="1394"/>
        <end position="1409"/>
    </location>
</feature>
<dbReference type="Pfam" id="PF03399">
    <property type="entry name" value="SAC3_GANP"/>
    <property type="match status" value="1"/>
</dbReference>
<feature type="compositionally biased region" description="Low complexity" evidence="1">
    <location>
        <begin position="699"/>
        <end position="717"/>
    </location>
</feature>
<dbReference type="InParanoid" id="A0A2H3D2P7"/>
<proteinExistence type="predicted"/>